<feature type="region of interest" description="Disordered" evidence="1">
    <location>
        <begin position="527"/>
        <end position="547"/>
    </location>
</feature>
<dbReference type="Pfam" id="PF03235">
    <property type="entry name" value="GmrSD_N"/>
    <property type="match status" value="1"/>
</dbReference>
<dbReference type="OrthoDB" id="5419821at2759"/>
<name>A0A1Y2AXR7_9TREE</name>
<dbReference type="EMBL" id="MCFC01000039">
    <property type="protein sequence ID" value="ORY27368.1"/>
    <property type="molecule type" value="Genomic_DNA"/>
</dbReference>
<evidence type="ECO:0000256" key="1">
    <source>
        <dbReference type="SAM" id="MobiDB-lite"/>
    </source>
</evidence>
<dbReference type="InterPro" id="IPR004919">
    <property type="entry name" value="GmrSD_N"/>
</dbReference>
<dbReference type="Proteomes" id="UP000193986">
    <property type="component" value="Unassembled WGS sequence"/>
</dbReference>
<evidence type="ECO:0000313" key="3">
    <source>
        <dbReference type="EMBL" id="ORY27368.1"/>
    </source>
</evidence>
<dbReference type="STRING" id="71784.A0A1Y2AXR7"/>
<feature type="region of interest" description="Disordered" evidence="1">
    <location>
        <begin position="473"/>
        <end position="501"/>
    </location>
</feature>
<feature type="domain" description="GmrSD restriction endonucleases N-terminal" evidence="2">
    <location>
        <begin position="71"/>
        <end position="206"/>
    </location>
</feature>
<feature type="compositionally biased region" description="Polar residues" evidence="1">
    <location>
        <begin position="423"/>
        <end position="434"/>
    </location>
</feature>
<proteinExistence type="predicted"/>
<reference evidence="3 4" key="1">
    <citation type="submission" date="2016-07" db="EMBL/GenBank/DDBJ databases">
        <title>Pervasive Adenine N6-methylation of Active Genes in Fungi.</title>
        <authorList>
            <consortium name="DOE Joint Genome Institute"/>
            <person name="Mondo S.J."/>
            <person name="Dannebaum R.O."/>
            <person name="Kuo R.C."/>
            <person name="Labutti K."/>
            <person name="Haridas S."/>
            <person name="Kuo A."/>
            <person name="Salamov A."/>
            <person name="Ahrendt S.R."/>
            <person name="Lipzen A."/>
            <person name="Sullivan W."/>
            <person name="Andreopoulos W.B."/>
            <person name="Clum A."/>
            <person name="Lindquist E."/>
            <person name="Daum C."/>
            <person name="Ramamoorthy G.K."/>
            <person name="Gryganskyi A."/>
            <person name="Culley D."/>
            <person name="Magnuson J.K."/>
            <person name="James T.Y."/>
            <person name="O'Malley M.A."/>
            <person name="Stajich J.E."/>
            <person name="Spatafora J.W."/>
            <person name="Visel A."/>
            <person name="Grigoriev I.V."/>
        </authorList>
    </citation>
    <scope>NUCLEOTIDE SEQUENCE [LARGE SCALE GENOMIC DNA]</scope>
    <source>
        <strain evidence="3 4">68-887.2</strain>
    </source>
</reference>
<dbReference type="PANTHER" id="PTHR39639">
    <property type="entry name" value="CHROMOSOME 16, WHOLE GENOME SHOTGUN SEQUENCE"/>
    <property type="match status" value="1"/>
</dbReference>
<evidence type="ECO:0000259" key="2">
    <source>
        <dbReference type="Pfam" id="PF03235"/>
    </source>
</evidence>
<dbReference type="AlphaFoldDB" id="A0A1Y2AXR7"/>
<dbReference type="PANTHER" id="PTHR39639:SF1">
    <property type="entry name" value="DUF262 DOMAIN-CONTAINING PROTEIN"/>
    <property type="match status" value="1"/>
</dbReference>
<dbReference type="InParanoid" id="A0A1Y2AXR7"/>
<feature type="compositionally biased region" description="Polar residues" evidence="1">
    <location>
        <begin position="487"/>
        <end position="501"/>
    </location>
</feature>
<gene>
    <name evidence="3" type="ORF">BCR39DRAFT_538518</name>
</gene>
<feature type="region of interest" description="Disordered" evidence="1">
    <location>
        <begin position="373"/>
        <end position="459"/>
    </location>
</feature>
<feature type="compositionally biased region" description="Polar residues" evidence="1">
    <location>
        <begin position="533"/>
        <end position="547"/>
    </location>
</feature>
<sequence>MPPKRDATAAQLSDDDDDEYLDELIQSDDEDIKPDVNSNSKLLKGALSKPRHTLLNTKHLHDLIHYGSVELNPAYQRDVVWNMSKMIGLIQSLFMNYYIPPVIFAVMTSEAGDETRICIDGKQRCTAILHFMDGKIPFVSPNTGEKFWYSTLGIQGRSGRSLPDGLRTKFEQISIQAVEYDELKDEQQRDIFQRVQMGVALSAPEKLQAIPGPWSDWILELQKKYITEPGMLSTHVNFDTRRARPFQALAAIVLLAYGQKDNLPTYQSMGKFLERKDPPEQHFRRKVEMAFSLFVNIATNYHDQAIEVVSARVAPIEFWMAVLLIYQRMGNLSLERLAIEIGNLRRYIRSIHRDIRANSVCFATATAFLKALPKKRGPHDPPAAAEEYEGDDVDERDRRAAKRSRRAEEEDPSYTGGPLPRSAENSDAVNNTRGNKTKKVKSPPRESAPRTYIPLPASIAPPLNSFRPPPSAMDANGAPAVPATFGQAPSQNGQNPYGTAQSYSQATAGQYGQGNYTPAQIATLQQMRDVYNRPQQPQSNRWQQLPR</sequence>
<evidence type="ECO:0000313" key="4">
    <source>
        <dbReference type="Proteomes" id="UP000193986"/>
    </source>
</evidence>
<accession>A0A1Y2AXR7</accession>
<protein>
    <recommendedName>
        <fullName evidence="2">GmrSD restriction endonucleases N-terminal domain-containing protein</fullName>
    </recommendedName>
</protein>
<organism evidence="3 4">
    <name type="scientific">Naematelia encephala</name>
    <dbReference type="NCBI Taxonomy" id="71784"/>
    <lineage>
        <taxon>Eukaryota</taxon>
        <taxon>Fungi</taxon>
        <taxon>Dikarya</taxon>
        <taxon>Basidiomycota</taxon>
        <taxon>Agaricomycotina</taxon>
        <taxon>Tremellomycetes</taxon>
        <taxon>Tremellales</taxon>
        <taxon>Naemateliaceae</taxon>
        <taxon>Naematelia</taxon>
    </lineage>
</organism>
<comment type="caution">
    <text evidence="3">The sequence shown here is derived from an EMBL/GenBank/DDBJ whole genome shotgun (WGS) entry which is preliminary data.</text>
</comment>
<keyword evidence="4" id="KW-1185">Reference proteome</keyword>